<dbReference type="Pfam" id="PF04349">
    <property type="entry name" value="MdoG"/>
    <property type="match status" value="1"/>
</dbReference>
<dbReference type="InterPro" id="IPR014438">
    <property type="entry name" value="Glucan_biosyn_MdoG/MdoD"/>
</dbReference>
<dbReference type="OrthoDB" id="9777817at2"/>
<comment type="similarity">
    <text evidence="3">Belongs to the OpgD/OpgG family.</text>
</comment>
<dbReference type="GO" id="GO:0030246">
    <property type="term" value="F:carbohydrate binding"/>
    <property type="evidence" value="ECO:0007669"/>
    <property type="project" value="InterPro"/>
</dbReference>
<feature type="chain" id="PRO_5020838411" evidence="5">
    <location>
        <begin position="23"/>
        <end position="514"/>
    </location>
</feature>
<dbReference type="PANTHER" id="PTHR30504">
    <property type="entry name" value="GLUCANS BIOSYNTHESIS PROTEIN"/>
    <property type="match status" value="1"/>
</dbReference>
<keyword evidence="8" id="KW-1185">Reference proteome</keyword>
<proteinExistence type="inferred from homology"/>
<dbReference type="SUPFAM" id="SSF81296">
    <property type="entry name" value="E set domains"/>
    <property type="match status" value="1"/>
</dbReference>
<comment type="subcellular location">
    <subcellularLocation>
        <location evidence="1">Periplasm</location>
    </subcellularLocation>
</comment>
<evidence type="ECO:0000256" key="3">
    <source>
        <dbReference type="ARBA" id="ARBA00009284"/>
    </source>
</evidence>
<dbReference type="SUPFAM" id="SSF74650">
    <property type="entry name" value="Galactose mutarotase-like"/>
    <property type="match status" value="1"/>
</dbReference>
<comment type="pathway">
    <text evidence="2">Glycan metabolism; osmoregulated periplasmic glucan (OPG) biosynthesis.</text>
</comment>
<organism evidence="7 8">
    <name type="scientific">Hansschlegelia quercus</name>
    <dbReference type="NCBI Taxonomy" id="2528245"/>
    <lineage>
        <taxon>Bacteria</taxon>
        <taxon>Pseudomonadati</taxon>
        <taxon>Pseudomonadota</taxon>
        <taxon>Alphaproteobacteria</taxon>
        <taxon>Hyphomicrobiales</taxon>
        <taxon>Methylopilaceae</taxon>
        <taxon>Hansschlegelia</taxon>
    </lineage>
</organism>
<dbReference type="Gene3D" id="2.60.40.10">
    <property type="entry name" value="Immunoglobulins"/>
    <property type="match status" value="1"/>
</dbReference>
<dbReference type="Gene3D" id="2.70.98.10">
    <property type="match status" value="1"/>
</dbReference>
<dbReference type="InterPro" id="IPR007444">
    <property type="entry name" value="Glucan_biosyn_MdoG_C"/>
</dbReference>
<accession>A0A4Q9GAI3</accession>
<dbReference type="InterPro" id="IPR013783">
    <property type="entry name" value="Ig-like_fold"/>
</dbReference>
<dbReference type="GO" id="GO:0030288">
    <property type="term" value="C:outer membrane-bounded periplasmic space"/>
    <property type="evidence" value="ECO:0007669"/>
    <property type="project" value="TreeGrafter"/>
</dbReference>
<comment type="caution">
    <text evidence="7">The sequence shown here is derived from an EMBL/GenBank/DDBJ whole genome shotgun (WGS) entry which is preliminary data.</text>
</comment>
<dbReference type="PANTHER" id="PTHR30504:SF2">
    <property type="entry name" value="GLUCANS BIOSYNTHESIS PROTEIN G"/>
    <property type="match status" value="1"/>
</dbReference>
<reference evidence="7 8" key="1">
    <citation type="submission" date="2019-02" db="EMBL/GenBank/DDBJ databases">
        <title>Hansschlegelia quercus sp. nov., a novel methylotrophic bacterium from buds of oak (Quercus robur L.).</title>
        <authorList>
            <person name="Agafonova N.V."/>
            <person name="Kaparullina E.N."/>
            <person name="Grouzdev D.S."/>
            <person name="Doronina N.V."/>
        </authorList>
    </citation>
    <scope>NUCLEOTIDE SEQUENCE [LARGE SCALE GENOMIC DNA]</scope>
    <source>
        <strain evidence="7 8">Dub</strain>
    </source>
</reference>
<dbReference type="Proteomes" id="UP000291613">
    <property type="component" value="Unassembled WGS sequence"/>
</dbReference>
<dbReference type="GO" id="GO:0003824">
    <property type="term" value="F:catalytic activity"/>
    <property type="evidence" value="ECO:0007669"/>
    <property type="project" value="InterPro"/>
</dbReference>
<evidence type="ECO:0000256" key="5">
    <source>
        <dbReference type="SAM" id="SignalP"/>
    </source>
</evidence>
<dbReference type="EMBL" id="SIUB01000009">
    <property type="protein sequence ID" value="TBN48005.1"/>
    <property type="molecule type" value="Genomic_DNA"/>
</dbReference>
<dbReference type="PIRSF" id="PIRSF006281">
    <property type="entry name" value="MdoG"/>
    <property type="match status" value="1"/>
</dbReference>
<dbReference type="RefSeq" id="WP_131004464.1">
    <property type="nucleotide sequence ID" value="NZ_JBHSZR010000008.1"/>
</dbReference>
<dbReference type="GO" id="GO:0051274">
    <property type="term" value="P:beta-glucan biosynthetic process"/>
    <property type="evidence" value="ECO:0007669"/>
    <property type="project" value="TreeGrafter"/>
</dbReference>
<sequence length="514" mass="57269">MKRREFLLGVAILPCLGAAAGAQEQQPAPSPPPADIFANGAPFSREALEEHARLLATRGHEAPGSTLPNGFADLPRDVFNTIRMLPERTPWGSENRGFTLDLMPGGSIYRQPVRIASVDDGKVRPFDVRGSWFDFGRAPKPNPDQPYPLSGFAVRTPLDRPDEMREAAVFQGATIYRALARGQIFGTSARGLAIDTGEPNGEEFPMFRAFWIERPTPGSNALVIHALLDSRRLTGAYRFTLRPGEITVVDVELTLFARETLTHIGVGPMTSMFLFGPNDRAGVDDIRGQVHRSDGLQMWTGAGEWLWRPLTNPRDLQISVFTDQNPRGFGLLQRERFFPAYNDLGRRYDRMPSAWIEPIGDWGPGQLQLLEIPTDTDINENIVAYWRPKQPLEGGQRLSMAYRMNWCWTPPDRPTNAVVGQTVIGSGGGRRRRFVVDFVGEAVADPAKAPGVRVNVSTSVGQIREPLGRYNPETKGYRVTFDLDPGDDDLCELRMLLETDGGPISETWLYRWTP</sequence>
<evidence type="ECO:0000313" key="7">
    <source>
        <dbReference type="EMBL" id="TBN48005.1"/>
    </source>
</evidence>
<dbReference type="InterPro" id="IPR014756">
    <property type="entry name" value="Ig_E-set"/>
</dbReference>
<evidence type="ECO:0000313" key="8">
    <source>
        <dbReference type="Proteomes" id="UP000291613"/>
    </source>
</evidence>
<feature type="domain" description="Glucan biosynthesis periplasmic MdoG C-terminal" evidence="6">
    <location>
        <begin position="43"/>
        <end position="512"/>
    </location>
</feature>
<evidence type="ECO:0000256" key="4">
    <source>
        <dbReference type="ARBA" id="ARBA00022764"/>
    </source>
</evidence>
<evidence type="ECO:0000256" key="1">
    <source>
        <dbReference type="ARBA" id="ARBA00004418"/>
    </source>
</evidence>
<dbReference type="InterPro" id="IPR011013">
    <property type="entry name" value="Gal_mutarotase_sf_dom"/>
</dbReference>
<keyword evidence="4" id="KW-0574">Periplasm</keyword>
<gene>
    <name evidence="7" type="ORF">EYR15_15450</name>
</gene>
<name>A0A4Q9GAI3_9HYPH</name>
<protein>
    <submittedName>
        <fullName evidence="7">Glucan biosynthesis protein G</fullName>
    </submittedName>
</protein>
<keyword evidence="5" id="KW-0732">Signal</keyword>
<feature type="signal peptide" evidence="5">
    <location>
        <begin position="1"/>
        <end position="22"/>
    </location>
</feature>
<evidence type="ECO:0000259" key="6">
    <source>
        <dbReference type="Pfam" id="PF04349"/>
    </source>
</evidence>
<dbReference type="UniPathway" id="UPA00637"/>
<dbReference type="InterPro" id="IPR014718">
    <property type="entry name" value="GH-type_carb-bd"/>
</dbReference>
<dbReference type="AlphaFoldDB" id="A0A4Q9GAI3"/>
<evidence type="ECO:0000256" key="2">
    <source>
        <dbReference type="ARBA" id="ARBA00005001"/>
    </source>
</evidence>